<reference evidence="3 4" key="1">
    <citation type="submission" date="2020-02" db="EMBL/GenBank/DDBJ databases">
        <authorList>
            <person name="Ma Q."/>
            <person name="Huang Y."/>
            <person name="Song X."/>
            <person name="Pei D."/>
        </authorList>
    </citation>
    <scope>NUCLEOTIDE SEQUENCE [LARGE SCALE GENOMIC DNA]</scope>
    <source>
        <strain evidence="3">Sxm20200214</strain>
        <tissue evidence="3">Leaf</tissue>
    </source>
</reference>
<dbReference type="EMBL" id="JAAMPC010000001">
    <property type="protein sequence ID" value="KAG2331358.1"/>
    <property type="molecule type" value="Genomic_DNA"/>
</dbReference>
<dbReference type="Proteomes" id="UP000886595">
    <property type="component" value="Unassembled WGS sequence"/>
</dbReference>
<dbReference type="GO" id="GO:2000636">
    <property type="term" value="P:positive regulation of primary miRNA processing"/>
    <property type="evidence" value="ECO:0007669"/>
    <property type="project" value="TreeGrafter"/>
</dbReference>
<accession>A0A8X8BEE4</accession>
<gene>
    <name evidence="3" type="ORF">Bca52824_002538</name>
</gene>
<feature type="compositionally biased region" description="Basic and acidic residues" evidence="2">
    <location>
        <begin position="321"/>
        <end position="335"/>
    </location>
</feature>
<evidence type="ECO:0000256" key="1">
    <source>
        <dbReference type="ARBA" id="ARBA00022737"/>
    </source>
</evidence>
<evidence type="ECO:0000256" key="2">
    <source>
        <dbReference type="SAM" id="MobiDB-lite"/>
    </source>
</evidence>
<dbReference type="InterPro" id="IPR011990">
    <property type="entry name" value="TPR-like_helical_dom_sf"/>
</dbReference>
<name>A0A8X8BEE4_BRACI</name>
<dbReference type="InterPro" id="IPR045075">
    <property type="entry name" value="Syf1-like"/>
</dbReference>
<feature type="compositionally biased region" description="Polar residues" evidence="2">
    <location>
        <begin position="336"/>
        <end position="345"/>
    </location>
</feature>
<feature type="region of interest" description="Disordered" evidence="2">
    <location>
        <begin position="301"/>
        <end position="372"/>
    </location>
</feature>
<protein>
    <submittedName>
        <fullName evidence="3">Uncharacterized protein</fullName>
    </submittedName>
</protein>
<feature type="compositionally biased region" description="Acidic residues" evidence="2">
    <location>
        <begin position="363"/>
        <end position="372"/>
    </location>
</feature>
<keyword evidence="1" id="KW-0677">Repeat</keyword>
<evidence type="ECO:0000313" key="4">
    <source>
        <dbReference type="Proteomes" id="UP000886595"/>
    </source>
</evidence>
<dbReference type="PANTHER" id="PTHR11246">
    <property type="entry name" value="PRE-MRNA SPLICING FACTOR"/>
    <property type="match status" value="1"/>
</dbReference>
<dbReference type="GO" id="GO:0080188">
    <property type="term" value="P:gene silencing by siRNA-directed DNA methylation"/>
    <property type="evidence" value="ECO:0007669"/>
    <property type="project" value="TreeGrafter"/>
</dbReference>
<dbReference type="SUPFAM" id="SSF48452">
    <property type="entry name" value="TPR-like"/>
    <property type="match status" value="1"/>
</dbReference>
<organism evidence="3 4">
    <name type="scientific">Brassica carinata</name>
    <name type="common">Ethiopian mustard</name>
    <name type="synonym">Abyssinian cabbage</name>
    <dbReference type="NCBI Taxonomy" id="52824"/>
    <lineage>
        <taxon>Eukaryota</taxon>
        <taxon>Viridiplantae</taxon>
        <taxon>Streptophyta</taxon>
        <taxon>Embryophyta</taxon>
        <taxon>Tracheophyta</taxon>
        <taxon>Spermatophyta</taxon>
        <taxon>Magnoliopsida</taxon>
        <taxon>eudicotyledons</taxon>
        <taxon>Gunneridae</taxon>
        <taxon>Pentapetalae</taxon>
        <taxon>rosids</taxon>
        <taxon>malvids</taxon>
        <taxon>Brassicales</taxon>
        <taxon>Brassicaceae</taxon>
        <taxon>Brassiceae</taxon>
        <taxon>Brassica</taxon>
    </lineage>
</organism>
<dbReference type="GO" id="GO:0071013">
    <property type="term" value="C:catalytic step 2 spliceosome"/>
    <property type="evidence" value="ECO:0007669"/>
    <property type="project" value="TreeGrafter"/>
</dbReference>
<dbReference type="Gene3D" id="1.25.40.10">
    <property type="entry name" value="Tetratricopeptide repeat domain"/>
    <property type="match status" value="1"/>
</dbReference>
<dbReference type="SMART" id="SM00386">
    <property type="entry name" value="HAT"/>
    <property type="match status" value="3"/>
</dbReference>
<dbReference type="GO" id="GO:0000244">
    <property type="term" value="P:spliceosomal tri-snRNP complex assembly"/>
    <property type="evidence" value="ECO:0007669"/>
    <property type="project" value="TreeGrafter"/>
</dbReference>
<sequence>MKRTWLADAEMSKKRGYVETARAIYAHSLTVFLTKKSVWLKAALLEKSHGSRASLDALLCKAVTYVPQAEVLWLMGAKEKLLAGDVTAARAILQEACECPSSGILLAADIEMATRPRRKTKSMDAVKKCGRDPHVTAAVAKLFWQYKKVEKARACLKRAVTLNQDIGDHWALYYKFELQHGTEESQKKALLISSSLSVILFTPTPLSVVVPDGSSNDLPIICCFPTGASRRCMNFVVGDSLSESNSDVYPNGGPATTTSKIAISQLTLCGIKAVVGLAVLSNEQWQTMSLQFLERDFVENPVSDWNEDPGASRRSSVKWSAESDRKREVRSKASNEMESNVATSTTDDRAPDGGFEVVGESVPDIEADTASI</sequence>
<comment type="caution">
    <text evidence="3">The sequence shown here is derived from an EMBL/GenBank/DDBJ whole genome shotgun (WGS) entry which is preliminary data.</text>
</comment>
<dbReference type="InterPro" id="IPR003107">
    <property type="entry name" value="HAT"/>
</dbReference>
<proteinExistence type="predicted"/>
<evidence type="ECO:0000313" key="3">
    <source>
        <dbReference type="EMBL" id="KAG2331358.1"/>
    </source>
</evidence>
<dbReference type="AlphaFoldDB" id="A0A8X8BEE4"/>
<keyword evidence="4" id="KW-1185">Reference proteome</keyword>
<dbReference type="GO" id="GO:0046540">
    <property type="term" value="C:U4/U6 x U5 tri-snRNP complex"/>
    <property type="evidence" value="ECO:0007669"/>
    <property type="project" value="TreeGrafter"/>
</dbReference>
<dbReference type="OrthoDB" id="440128at2759"/>
<dbReference type="PANTHER" id="PTHR11246:SF1">
    <property type="entry name" value="PRE-MRNA-PROCESSING FACTOR 6"/>
    <property type="match status" value="1"/>
</dbReference>